<dbReference type="InParanoid" id="A0A1J7K3A4"/>
<feature type="compositionally biased region" description="Basic and acidic residues" evidence="1">
    <location>
        <begin position="640"/>
        <end position="660"/>
    </location>
</feature>
<proteinExistence type="predicted"/>
<protein>
    <recommendedName>
        <fullName evidence="2">DUF6590 domain-containing protein</fullName>
    </recommendedName>
</protein>
<accession>A0A1J7K3A4</accession>
<organism evidence="3 4">
    <name type="scientific">Coniochaeta ligniaria NRRL 30616</name>
    <dbReference type="NCBI Taxonomy" id="1408157"/>
    <lineage>
        <taxon>Eukaryota</taxon>
        <taxon>Fungi</taxon>
        <taxon>Dikarya</taxon>
        <taxon>Ascomycota</taxon>
        <taxon>Pezizomycotina</taxon>
        <taxon>Sordariomycetes</taxon>
        <taxon>Sordariomycetidae</taxon>
        <taxon>Coniochaetales</taxon>
        <taxon>Coniochaetaceae</taxon>
        <taxon>Coniochaeta</taxon>
    </lineage>
</organism>
<dbReference type="STRING" id="1408157.A0A1J7K3A4"/>
<evidence type="ECO:0000313" key="3">
    <source>
        <dbReference type="EMBL" id="OIW34642.1"/>
    </source>
</evidence>
<name>A0A1J7K3A4_9PEZI</name>
<feature type="compositionally biased region" description="Low complexity" evidence="1">
    <location>
        <begin position="661"/>
        <end position="672"/>
    </location>
</feature>
<feature type="region of interest" description="Disordered" evidence="1">
    <location>
        <begin position="631"/>
        <end position="679"/>
    </location>
</feature>
<dbReference type="PANTHER" id="PTHR35391">
    <property type="entry name" value="C2H2-TYPE DOMAIN-CONTAINING PROTEIN-RELATED"/>
    <property type="match status" value="1"/>
</dbReference>
<dbReference type="Proteomes" id="UP000182658">
    <property type="component" value="Unassembled WGS sequence"/>
</dbReference>
<reference evidence="3 4" key="1">
    <citation type="submission" date="2016-10" db="EMBL/GenBank/DDBJ databases">
        <title>Draft genome sequence of Coniochaeta ligniaria NRRL30616, a lignocellulolytic fungus for bioabatement of inhibitors in plant biomass hydrolysates.</title>
        <authorList>
            <consortium name="DOE Joint Genome Institute"/>
            <person name="Jimenez D.J."/>
            <person name="Hector R.E."/>
            <person name="Riley R."/>
            <person name="Sun H."/>
            <person name="Grigoriev I.V."/>
            <person name="Van Elsas J.D."/>
            <person name="Nichols N.N."/>
        </authorList>
    </citation>
    <scope>NUCLEOTIDE SEQUENCE [LARGE SCALE GENOMIC DNA]</scope>
    <source>
        <strain evidence="3 4">NRRL 30616</strain>
    </source>
</reference>
<keyword evidence="4" id="KW-1185">Reference proteome</keyword>
<dbReference type="EMBL" id="KV875093">
    <property type="protein sequence ID" value="OIW34642.1"/>
    <property type="molecule type" value="Genomic_DNA"/>
</dbReference>
<evidence type="ECO:0000256" key="1">
    <source>
        <dbReference type="SAM" id="MobiDB-lite"/>
    </source>
</evidence>
<dbReference type="PANTHER" id="PTHR35391:SF5">
    <property type="entry name" value="DUF6590 DOMAIN-CONTAINING PROTEIN"/>
    <property type="match status" value="1"/>
</dbReference>
<evidence type="ECO:0000313" key="4">
    <source>
        <dbReference type="Proteomes" id="UP000182658"/>
    </source>
</evidence>
<evidence type="ECO:0000259" key="2">
    <source>
        <dbReference type="Pfam" id="PF20233"/>
    </source>
</evidence>
<sequence length="1115" mass="124634">MASAAQTQSRIIPKLIFPSLLTRPTPLDGTPSSHDISSAGYHVTQSALLLQLDHAVKASWTSRHQSKYTDVKVLLLSWDSDDLGVDREISVLESVFKDAYHYDDVQHWKIPDKRPGHEASARIARFLERGGDADNLLIVYYAGHAMPNVNHGLPTWFANRQPNSPKLNSSMIQDYLCEVDDASPDILFLYDTCHSANGHGSIESSRSAIALLAACGFESVAAEIGHHSFTYALIQELSEAARQQKAISVPQLHSSMLTRLHLQRQDVLLQERDGNMCIRTTNNGIPLFESPVWRTPIYIQLSQNTRPRPIMLAPLPGRSTSPNDPDFIVLNARPASTDTYARPKKARMHVLLRGSLAEDSFNIEEFKDWICEAPEPAKEIKIIHTLPSCSTLILLEMPVELWDMLPASPAISFVGFVTVDESETSPGSTPDNIKPVSGDSTQESIATNTITTSFLPGPSHKPKKGVTFDSTSDDEKSIIAILDCVDSILPALFQEIRQRTVQSDALPEVWIAKHVADKLEQFAKLPTCAFDLETVVLQKNATLVKNYIGARHLLEHDNPLLNLTWRLNPLFSWRNDDAEVPDDQATILTDADSRRSDPRLAGSIFSDTRTVETSATSITDLSHNAHVFQGLRQPLDGDAPDWKPKVDEKEMARGRGDEPNNNRSRSHSQSRSPTASVAVTTIEGDVVPDMVKPFRNESADRAGSKSHSRSQHFTVTDTSAVRTVDEATELWHDRKRTKKGKQRKRDQYIESYGVTNISAMPRLLAKDNTNIGESYGQTTASHHNNEAEAVDGGDPWATATEFQEEAMPYPSADEQLAAVQAYAELSYDPNLYDYQEGLTDYEPHEVPFYEAQDDPHYRLANQRGYISSESTEDLPGRSEQGYHVRETYWSSLPADQAAEEAEDPGYATPTAAEHIGQFEAFDARYRVEPSRKFKPGEIFKILWSEPQGLSKYRGRDTGRVDMESLSERRHLQGLENLGEGFYVGFRRFIVIAADETDCTCVPILTYFKQGCTKRGVKASKHGIVHEQHTNPKLVKGEPEMGFRPIRMAITAPGERLARESRVNYSKLVTVEHNVKVFFIGSILDEDFDEIVPRAVDKCWSGKRQKRVQVQRLGAI</sequence>
<dbReference type="Pfam" id="PF20233">
    <property type="entry name" value="DUF6590"/>
    <property type="match status" value="1"/>
</dbReference>
<dbReference type="OrthoDB" id="3559580at2759"/>
<gene>
    <name evidence="3" type="ORF">CONLIGDRAFT_665362</name>
</gene>
<feature type="domain" description="DUF6590" evidence="2">
    <location>
        <begin position="930"/>
        <end position="1089"/>
    </location>
</feature>
<dbReference type="AlphaFoldDB" id="A0A1J7K3A4"/>
<dbReference type="InterPro" id="IPR046497">
    <property type="entry name" value="DUF6590"/>
</dbReference>